<dbReference type="Pfam" id="PF00589">
    <property type="entry name" value="Phage_integrase"/>
    <property type="match status" value="1"/>
</dbReference>
<feature type="domain" description="Tyr recombinase" evidence="3">
    <location>
        <begin position="187"/>
        <end position="364"/>
    </location>
</feature>
<gene>
    <name evidence="4" type="ORF">NX720_26100</name>
</gene>
<proteinExistence type="predicted"/>
<dbReference type="Proteomes" id="UP001163255">
    <property type="component" value="Chromosome"/>
</dbReference>
<dbReference type="PROSITE" id="PS51898">
    <property type="entry name" value="TYR_RECOMBINASE"/>
    <property type="match status" value="1"/>
</dbReference>
<dbReference type="InterPro" id="IPR013762">
    <property type="entry name" value="Integrase-like_cat_sf"/>
</dbReference>
<evidence type="ECO:0000259" key="3">
    <source>
        <dbReference type="PROSITE" id="PS51898"/>
    </source>
</evidence>
<name>A0ABY6GVZ7_9GAMM</name>
<evidence type="ECO:0000256" key="2">
    <source>
        <dbReference type="ARBA" id="ARBA00023172"/>
    </source>
</evidence>
<dbReference type="EMBL" id="CP103300">
    <property type="protein sequence ID" value="UYM16228.1"/>
    <property type="molecule type" value="Genomic_DNA"/>
</dbReference>
<dbReference type="Gene3D" id="1.10.443.10">
    <property type="entry name" value="Intergrase catalytic core"/>
    <property type="match status" value="1"/>
</dbReference>
<keyword evidence="5" id="KW-1185">Reference proteome</keyword>
<protein>
    <submittedName>
        <fullName evidence="4">Tyrosine-type recombinase/integrase</fullName>
    </submittedName>
</protein>
<dbReference type="InterPro" id="IPR002104">
    <property type="entry name" value="Integrase_catalytic"/>
</dbReference>
<evidence type="ECO:0000313" key="5">
    <source>
        <dbReference type="Proteomes" id="UP001163255"/>
    </source>
</evidence>
<dbReference type="InterPro" id="IPR050090">
    <property type="entry name" value="Tyrosine_recombinase_XerCD"/>
</dbReference>
<keyword evidence="1" id="KW-0229">DNA integration</keyword>
<evidence type="ECO:0000313" key="4">
    <source>
        <dbReference type="EMBL" id="UYM16228.1"/>
    </source>
</evidence>
<sequence>MGIACQKRQRKKGTVYRYVVTVRRQHFKAIESLTFPDKASGNAWAKAVEKDMLEQAKKAEESDHKYESAKSRTGDIQLKDYLERYRAKQEKLSEDQRISHRDMLAIKFWEKSWLAKLRSNEITDAHLIKLLDERLDTVTPSTNHLYVSVLRRAIDWQKRLGLYFSRFITEDVMKELWKLKLVGKSKEDDTRPTEEQVYQLYQCFLEGYNTPLGTVPYHHLMLFSIYSSFREGEICRIRYSDLDIENGMVVIRERKDPKKKYSNHQKVPICPICLEIIAMQPRIEGEDRIFPYRAHSVSSRFSTKTKEFGYPELRFHSFRHDGISRFFEQGMSIPEVALRSGHKTWDNLRRYTHLVHKQPPDLWGKCKAMEEQYWAENEVVISRRGRGLKKRG</sequence>
<keyword evidence="2" id="KW-0233">DNA recombination</keyword>
<reference evidence="4" key="1">
    <citation type="submission" date="2022-10" db="EMBL/GenBank/DDBJ databases">
        <title>Completed Genome Sequence of two octocoral isolated bacterium, Endozoicomonas euniceicola EF212T and Endozoicomonas gorgoniicola PS125T.</title>
        <authorList>
            <person name="Chiou Y.-J."/>
            <person name="Chen Y.-H."/>
        </authorList>
    </citation>
    <scope>NUCLEOTIDE SEQUENCE</scope>
    <source>
        <strain evidence="4">EF212</strain>
    </source>
</reference>
<dbReference type="InterPro" id="IPR011010">
    <property type="entry name" value="DNA_brk_join_enz"/>
</dbReference>
<evidence type="ECO:0000256" key="1">
    <source>
        <dbReference type="ARBA" id="ARBA00022908"/>
    </source>
</evidence>
<accession>A0ABY6GVZ7</accession>
<organism evidence="4 5">
    <name type="scientific">Endozoicomonas euniceicola</name>
    <dbReference type="NCBI Taxonomy" id="1234143"/>
    <lineage>
        <taxon>Bacteria</taxon>
        <taxon>Pseudomonadati</taxon>
        <taxon>Pseudomonadota</taxon>
        <taxon>Gammaproteobacteria</taxon>
        <taxon>Oceanospirillales</taxon>
        <taxon>Endozoicomonadaceae</taxon>
        <taxon>Endozoicomonas</taxon>
    </lineage>
</organism>
<dbReference type="PANTHER" id="PTHR30349">
    <property type="entry name" value="PHAGE INTEGRASE-RELATED"/>
    <property type="match status" value="1"/>
</dbReference>
<dbReference type="PANTHER" id="PTHR30349:SF94">
    <property type="entry name" value="INTEGRASE_RECOMBINASE HI_1414-RELATED"/>
    <property type="match status" value="1"/>
</dbReference>
<dbReference type="SUPFAM" id="SSF56349">
    <property type="entry name" value="DNA breaking-rejoining enzymes"/>
    <property type="match status" value="1"/>
</dbReference>
<dbReference type="RefSeq" id="WP_262598535.1">
    <property type="nucleotide sequence ID" value="NZ_CP103300.1"/>
</dbReference>